<dbReference type="HOGENOM" id="CLU_212830_0_0_9"/>
<protein>
    <submittedName>
        <fullName evidence="1">Uncharacterized protein</fullName>
    </submittedName>
</protein>
<sequence length="55" mass="6092">MGILGFDIFGGKMLELSKAIDFDPEGSMFCAYSSKVDALARFALRLKEFVMIPTL</sequence>
<dbReference type="EMBL" id="CP003122">
    <property type="protein sequence ID" value="AFJ25677.1"/>
    <property type="molecule type" value="Genomic_DNA"/>
</dbReference>
<dbReference type="PaxDb" id="1114965-Spaf_0670"/>
<dbReference type="AlphaFoldDB" id="I1ZKV3"/>
<evidence type="ECO:0000313" key="2">
    <source>
        <dbReference type="Proteomes" id="UP000002865"/>
    </source>
</evidence>
<gene>
    <name evidence="1" type="ORF">Spaf_0670</name>
</gene>
<dbReference type="STRING" id="1114965.Spaf_0670"/>
<dbReference type="RefSeq" id="WP_014713045.1">
    <property type="nucleotide sequence ID" value="NC_017905.1"/>
</dbReference>
<dbReference type="KEGG" id="scf:Spaf_0670"/>
<reference evidence="1 2" key="1">
    <citation type="journal article" date="2012" name="PLoS ONE">
        <title>Complete Genome and Transcriptomes of Streptococcus parasanguinis FW213: Phylogenic Relations and Potential Virulence Mechanisms.</title>
        <authorList>
            <person name="Geng J."/>
            <person name="Chiu C.H."/>
            <person name="Tang P."/>
            <person name="Chen Y."/>
            <person name="Shieh H.R."/>
            <person name="Hu S."/>
            <person name="Chen Y.Y."/>
        </authorList>
    </citation>
    <scope>NUCLEOTIDE SEQUENCE [LARGE SCALE GENOMIC DNA]</scope>
    <source>
        <strain evidence="1 2">FW213</strain>
    </source>
</reference>
<accession>I1ZKV3</accession>
<dbReference type="Proteomes" id="UP000002865">
    <property type="component" value="Chromosome"/>
</dbReference>
<name>I1ZKV3_STRPA</name>
<dbReference type="Pfam" id="PF15595">
    <property type="entry name" value="Imm51"/>
    <property type="match status" value="1"/>
</dbReference>
<dbReference type="PATRIC" id="fig|1114965.3.peg.647"/>
<proteinExistence type="predicted"/>
<organism evidence="1 2">
    <name type="scientific">Streptococcus parasanguinis FW213</name>
    <dbReference type="NCBI Taxonomy" id="1114965"/>
    <lineage>
        <taxon>Bacteria</taxon>
        <taxon>Bacillati</taxon>
        <taxon>Bacillota</taxon>
        <taxon>Bacilli</taxon>
        <taxon>Lactobacillales</taxon>
        <taxon>Streptococcaceae</taxon>
        <taxon>Streptococcus</taxon>
    </lineage>
</organism>
<dbReference type="InterPro" id="IPR028956">
    <property type="entry name" value="Imm51"/>
</dbReference>
<evidence type="ECO:0000313" key="1">
    <source>
        <dbReference type="EMBL" id="AFJ25677.1"/>
    </source>
</evidence>